<proteinExistence type="predicted"/>
<dbReference type="EMBL" id="MFSR01000111">
    <property type="protein sequence ID" value="OGI37023.1"/>
    <property type="molecule type" value="Genomic_DNA"/>
</dbReference>
<name>A0A1F6SW11_9PROT</name>
<evidence type="ECO:0000313" key="2">
    <source>
        <dbReference type="Proteomes" id="UP000179334"/>
    </source>
</evidence>
<gene>
    <name evidence="1" type="ORF">A2V91_06135</name>
</gene>
<sequence length="102" mass="11716">MTTFIMLTRTSPEVTRSPQILEDLEKRAMEHIRAECPQVKWLHSYAVLGPYDYIDIFTAPDIEAATKVSTLIHTYGRAHSEIWAATEWKSFKEMLHGMPHAA</sequence>
<dbReference type="Pfam" id="PF08734">
    <property type="entry name" value="GYD"/>
    <property type="match status" value="1"/>
</dbReference>
<evidence type="ECO:0000313" key="1">
    <source>
        <dbReference type="EMBL" id="OGI37023.1"/>
    </source>
</evidence>
<dbReference type="Proteomes" id="UP000179334">
    <property type="component" value="Unassembled WGS sequence"/>
</dbReference>
<comment type="caution">
    <text evidence="1">The sequence shown here is derived from an EMBL/GenBank/DDBJ whole genome shotgun (WGS) entry which is preliminary data.</text>
</comment>
<accession>A0A1F6SW11</accession>
<protein>
    <submittedName>
        <fullName evidence="1">GYD family protein</fullName>
    </submittedName>
</protein>
<dbReference type="AlphaFoldDB" id="A0A1F6SW11"/>
<organism evidence="1 2">
    <name type="scientific">Candidatus Muproteobacteria bacterium RBG_16_64_10</name>
    <dbReference type="NCBI Taxonomy" id="1817757"/>
    <lineage>
        <taxon>Bacteria</taxon>
        <taxon>Pseudomonadati</taxon>
        <taxon>Pseudomonadota</taxon>
        <taxon>Candidatus Muproteobacteria</taxon>
    </lineage>
</organism>
<reference evidence="1 2" key="1">
    <citation type="journal article" date="2016" name="Nat. Commun.">
        <title>Thousands of microbial genomes shed light on interconnected biogeochemical processes in an aquifer system.</title>
        <authorList>
            <person name="Anantharaman K."/>
            <person name="Brown C.T."/>
            <person name="Hug L.A."/>
            <person name="Sharon I."/>
            <person name="Castelle C.J."/>
            <person name="Probst A.J."/>
            <person name="Thomas B.C."/>
            <person name="Singh A."/>
            <person name="Wilkins M.J."/>
            <person name="Karaoz U."/>
            <person name="Brodie E.L."/>
            <person name="Williams K.H."/>
            <person name="Hubbard S.S."/>
            <person name="Banfield J.F."/>
        </authorList>
    </citation>
    <scope>NUCLEOTIDE SEQUENCE [LARGE SCALE GENOMIC DNA]</scope>
</reference>
<dbReference type="InterPro" id="IPR014845">
    <property type="entry name" value="GYD/TTHA1554"/>
</dbReference>